<reference evidence="9 10" key="1">
    <citation type="submission" date="2018-09" db="EMBL/GenBank/DDBJ databases">
        <title>The draft genome of Acinetobacter sp. strains.</title>
        <authorList>
            <person name="Qin J."/>
            <person name="Feng Y."/>
            <person name="Zong Z."/>
        </authorList>
    </citation>
    <scope>NUCLEOTIDE SEQUENCE [LARGE SCALE GENOMIC DNA]</scope>
    <source>
        <strain evidence="9 10">WCHAc060001</strain>
    </source>
</reference>
<dbReference type="Gene3D" id="1.20.140.10">
    <property type="entry name" value="Butyryl-CoA Dehydrogenase, subunit A, domain 3"/>
    <property type="match status" value="1"/>
</dbReference>
<dbReference type="InterPro" id="IPR009100">
    <property type="entry name" value="AcylCoA_DH/oxidase_NM_dom_sf"/>
</dbReference>
<evidence type="ECO:0000256" key="5">
    <source>
        <dbReference type="RuleBase" id="RU362125"/>
    </source>
</evidence>
<keyword evidence="5" id="KW-0560">Oxidoreductase</keyword>
<dbReference type="InterPro" id="IPR046373">
    <property type="entry name" value="Acyl-CoA_Oxase/DH_mid-dom_sf"/>
</dbReference>
<dbReference type="InterPro" id="IPR036250">
    <property type="entry name" value="AcylCo_DH-like_C"/>
</dbReference>
<sequence length="378" mass="40958">MILNDEQKMVQEMMRDYSQNKLKPTATERDKTSRFPAQELKELGALGALGMTVSEQWGGAGMDYVSLVVAIEEIAAGDGAISTIVSVQNSLPCGITQRYGTEQQKQQYLSKLATGEMLGCFCLTEPQAGSDASALMCQAVRDGDEWVINGTKQFITTGKYADVALVFAVTDKVAGKKGISCFLVPTSTEGYIVSRLEEKMGQHCSDTATIIFDNCRIPADHLLGKEGDGYKIALSNLESGRIGIAAQCIGMARAALDAAVEYANERQAFGVNIVEHQAVAFRLADMATQIEAARQLIFHAATLKDANLACLKEASMAKLFASTMAERVCSDAIQIHGGYGYVSDFPVERIYRDVRVSQIYEGASDIQRLVIAREVAKS</sequence>
<evidence type="ECO:0000259" key="6">
    <source>
        <dbReference type="Pfam" id="PF00441"/>
    </source>
</evidence>
<dbReference type="PROSITE" id="PS00072">
    <property type="entry name" value="ACYL_COA_DH_1"/>
    <property type="match status" value="1"/>
</dbReference>
<dbReference type="InterPro" id="IPR009075">
    <property type="entry name" value="AcylCo_DH/oxidase_C"/>
</dbReference>
<evidence type="ECO:0000259" key="8">
    <source>
        <dbReference type="Pfam" id="PF02771"/>
    </source>
</evidence>
<dbReference type="Proteomes" id="UP000273105">
    <property type="component" value="Unassembled WGS sequence"/>
</dbReference>
<protein>
    <submittedName>
        <fullName evidence="9">Acyl-CoA dehydrogenase</fullName>
    </submittedName>
</protein>
<evidence type="ECO:0000259" key="7">
    <source>
        <dbReference type="Pfam" id="PF02770"/>
    </source>
</evidence>
<dbReference type="Pfam" id="PF00441">
    <property type="entry name" value="Acyl-CoA_dh_1"/>
    <property type="match status" value="1"/>
</dbReference>
<dbReference type="PIRSF" id="PIRSF016578">
    <property type="entry name" value="HsaA"/>
    <property type="match status" value="1"/>
</dbReference>
<dbReference type="SUPFAM" id="SSF47203">
    <property type="entry name" value="Acyl-CoA dehydrogenase C-terminal domain-like"/>
    <property type="match status" value="1"/>
</dbReference>
<name>A0ABX9U3K5_9GAMM</name>
<keyword evidence="10" id="KW-1185">Reference proteome</keyword>
<dbReference type="PANTHER" id="PTHR43884">
    <property type="entry name" value="ACYL-COA DEHYDROGENASE"/>
    <property type="match status" value="1"/>
</dbReference>
<evidence type="ECO:0000256" key="4">
    <source>
        <dbReference type="ARBA" id="ARBA00022827"/>
    </source>
</evidence>
<dbReference type="RefSeq" id="WP_121533177.1">
    <property type="nucleotide sequence ID" value="NZ_RCHE01000045.1"/>
</dbReference>
<dbReference type="PROSITE" id="PS00073">
    <property type="entry name" value="ACYL_COA_DH_2"/>
    <property type="match status" value="1"/>
</dbReference>
<dbReference type="InterPro" id="IPR013786">
    <property type="entry name" value="AcylCoA_DH/ox_N"/>
</dbReference>
<keyword evidence="3 5" id="KW-0285">Flavoprotein</keyword>
<gene>
    <name evidence="9" type="ORF">D9K79_14885</name>
</gene>
<accession>A0ABX9U3K5</accession>
<dbReference type="InterPro" id="IPR037069">
    <property type="entry name" value="AcylCoA_DH/ox_N_sf"/>
</dbReference>
<comment type="cofactor">
    <cofactor evidence="1 5">
        <name>FAD</name>
        <dbReference type="ChEBI" id="CHEBI:57692"/>
    </cofactor>
</comment>
<proteinExistence type="inferred from homology"/>
<dbReference type="Gene3D" id="2.40.110.10">
    <property type="entry name" value="Butyryl-CoA Dehydrogenase, subunit A, domain 2"/>
    <property type="match status" value="1"/>
</dbReference>
<evidence type="ECO:0000256" key="1">
    <source>
        <dbReference type="ARBA" id="ARBA00001974"/>
    </source>
</evidence>
<dbReference type="InterPro" id="IPR006091">
    <property type="entry name" value="Acyl-CoA_Oxase/DH_mid-dom"/>
</dbReference>
<comment type="similarity">
    <text evidence="2 5">Belongs to the acyl-CoA dehydrogenase family.</text>
</comment>
<dbReference type="Pfam" id="PF02771">
    <property type="entry name" value="Acyl-CoA_dh_N"/>
    <property type="match status" value="1"/>
</dbReference>
<evidence type="ECO:0000313" key="9">
    <source>
        <dbReference type="EMBL" id="RLL39602.1"/>
    </source>
</evidence>
<dbReference type="SUPFAM" id="SSF56645">
    <property type="entry name" value="Acyl-CoA dehydrogenase NM domain-like"/>
    <property type="match status" value="1"/>
</dbReference>
<feature type="domain" description="Acyl-CoA dehydrogenase/oxidase C-terminal" evidence="6">
    <location>
        <begin position="227"/>
        <end position="375"/>
    </location>
</feature>
<dbReference type="Pfam" id="PF02770">
    <property type="entry name" value="Acyl-CoA_dh_M"/>
    <property type="match status" value="1"/>
</dbReference>
<dbReference type="Gene3D" id="1.10.540.10">
    <property type="entry name" value="Acyl-CoA dehydrogenase/oxidase, N-terminal domain"/>
    <property type="match status" value="1"/>
</dbReference>
<evidence type="ECO:0000256" key="2">
    <source>
        <dbReference type="ARBA" id="ARBA00009347"/>
    </source>
</evidence>
<feature type="domain" description="Acyl-CoA oxidase/dehydrogenase middle" evidence="7">
    <location>
        <begin position="120"/>
        <end position="215"/>
    </location>
</feature>
<comment type="caution">
    <text evidence="9">The sequence shown here is derived from an EMBL/GenBank/DDBJ whole genome shotgun (WGS) entry which is preliminary data.</text>
</comment>
<evidence type="ECO:0000313" key="10">
    <source>
        <dbReference type="Proteomes" id="UP000273105"/>
    </source>
</evidence>
<keyword evidence="4 5" id="KW-0274">FAD</keyword>
<organism evidence="9 10">
    <name type="scientific">Acinetobacter cumulans</name>
    <dbReference type="NCBI Taxonomy" id="2136182"/>
    <lineage>
        <taxon>Bacteria</taxon>
        <taxon>Pseudomonadati</taxon>
        <taxon>Pseudomonadota</taxon>
        <taxon>Gammaproteobacteria</taxon>
        <taxon>Moraxellales</taxon>
        <taxon>Moraxellaceae</taxon>
        <taxon>Acinetobacter</taxon>
    </lineage>
</organism>
<feature type="domain" description="Acyl-CoA dehydrogenase/oxidase N-terminal" evidence="8">
    <location>
        <begin position="4"/>
        <end position="116"/>
    </location>
</feature>
<evidence type="ECO:0000256" key="3">
    <source>
        <dbReference type="ARBA" id="ARBA00022630"/>
    </source>
</evidence>
<dbReference type="EMBL" id="RCHE01000045">
    <property type="protein sequence ID" value="RLL39602.1"/>
    <property type="molecule type" value="Genomic_DNA"/>
</dbReference>
<dbReference type="InterPro" id="IPR006089">
    <property type="entry name" value="Acyl-CoA_DH_CS"/>
</dbReference>
<dbReference type="PANTHER" id="PTHR43884:SF12">
    <property type="entry name" value="ISOVALERYL-COA DEHYDROGENASE, MITOCHONDRIAL-RELATED"/>
    <property type="match status" value="1"/>
</dbReference>